<evidence type="ECO:0000313" key="1">
    <source>
        <dbReference type="EMBL" id="MBB4890382.1"/>
    </source>
</evidence>
<dbReference type="Proteomes" id="UP000556436">
    <property type="component" value="Unassembled WGS sequence"/>
</dbReference>
<protein>
    <submittedName>
        <fullName evidence="1">Uncharacterized protein</fullName>
    </submittedName>
</protein>
<evidence type="ECO:0000313" key="2">
    <source>
        <dbReference type="Proteomes" id="UP000556436"/>
    </source>
</evidence>
<sequence>MHAAAERAVKGTTADQAAFVKSGYADAQRRDRTARDADERHAREVTAASRDFVRKIAEHAPGEQVRVAAQWALRPGAVDADVDEFFDYGWASGAALDLEAYRLRVADAEVERHQVLMRLIAAAAEAEEALKDSADVAKARAVAERAWQDVARHADAASKAWTAEQDLAEGQAGNWREIARLSAEGSEQLWKRISGAAGSSRDAWTAEQAEAARTVESWKKLLEQAKANSARLHT</sequence>
<dbReference type="EMBL" id="JACHJG010000019">
    <property type="protein sequence ID" value="MBB4890382.1"/>
    <property type="molecule type" value="Genomic_DNA"/>
</dbReference>
<proteinExistence type="predicted"/>
<comment type="caution">
    <text evidence="1">The sequence shown here is derived from an EMBL/GenBank/DDBJ whole genome shotgun (WGS) entry which is preliminary data.</text>
</comment>
<dbReference type="RefSeq" id="WP_184739546.1">
    <property type="nucleotide sequence ID" value="NZ_BMRW01000017.1"/>
</dbReference>
<organism evidence="1 2">
    <name type="scientific">Streptomyces netropsis</name>
    <name type="common">Streptoverticillium netropsis</name>
    <dbReference type="NCBI Taxonomy" id="55404"/>
    <lineage>
        <taxon>Bacteria</taxon>
        <taxon>Bacillati</taxon>
        <taxon>Actinomycetota</taxon>
        <taxon>Actinomycetes</taxon>
        <taxon>Kitasatosporales</taxon>
        <taxon>Streptomycetaceae</taxon>
        <taxon>Streptomyces</taxon>
    </lineage>
</organism>
<name>A0A7W7LHP1_STRNE</name>
<keyword evidence="2" id="KW-1185">Reference proteome</keyword>
<reference evidence="1 2" key="1">
    <citation type="submission" date="2020-08" db="EMBL/GenBank/DDBJ databases">
        <title>Genomic Encyclopedia of Type Strains, Phase III (KMG-III): the genomes of soil and plant-associated and newly described type strains.</title>
        <authorList>
            <person name="Whitman W."/>
        </authorList>
    </citation>
    <scope>NUCLEOTIDE SEQUENCE [LARGE SCALE GENOMIC DNA]</scope>
    <source>
        <strain evidence="1 2">CECT 3265</strain>
    </source>
</reference>
<dbReference type="AlphaFoldDB" id="A0A7W7LHP1"/>
<accession>A0A7W7LHP1</accession>
<gene>
    <name evidence="1" type="ORF">FHS38_006467</name>
</gene>